<evidence type="ECO:0000313" key="1">
    <source>
        <dbReference type="EMBL" id="ABE67360.1"/>
    </source>
</evidence>
<reference evidence="1 2" key="1">
    <citation type="journal article" date="2006" name="PLoS Genet.">
        <title>Exploring the mycobacteriophage metaproteome: phage genomics as an educational platform.</title>
        <authorList>
            <person name="Hatfull G.F."/>
            <person name="Pedulla M.L."/>
            <person name="Jacobs-Sera D."/>
            <person name="Cichon P.M."/>
            <person name="Foley A."/>
            <person name="Ford M.E."/>
            <person name="Gonda R.M."/>
            <person name="Houtz J.M."/>
            <person name="Hryckowian A.J."/>
            <person name="Kelchner V.A."/>
            <person name="Namburi S."/>
            <person name="Pajcini K.V."/>
            <person name="Popovich M.G."/>
            <person name="Schleicher D.T."/>
            <person name="Simanek B.Z."/>
            <person name="Smith A.L."/>
            <person name="Zdanowicz G.M."/>
            <person name="Kumar V."/>
            <person name="Peebles C.L."/>
            <person name="Jacobs W.R.Jr."/>
            <person name="Lawrence J.G."/>
            <person name="Hendrix R.W."/>
        </authorList>
    </citation>
    <scope>NUCLEOTIDE SEQUENCE [LARGE SCALE GENOMIC DNA]</scope>
</reference>
<dbReference type="PROSITE" id="PS51257">
    <property type="entry name" value="PROKAR_LIPOPROTEIN"/>
    <property type="match status" value="1"/>
</dbReference>
<keyword evidence="2" id="KW-1185">Reference proteome</keyword>
<dbReference type="KEGG" id="vg:4156977"/>
<evidence type="ECO:0000313" key="2">
    <source>
        <dbReference type="Proteomes" id="UP000002541"/>
    </source>
</evidence>
<gene>
    <name evidence="1" type="primary">41</name>
    <name evidence="1" type="ORF">PBI_CHE12_41</name>
</gene>
<dbReference type="Proteomes" id="UP000002541">
    <property type="component" value="Segment"/>
</dbReference>
<dbReference type="EMBL" id="DQ398043">
    <property type="protein sequence ID" value="ABE67360.1"/>
    <property type="molecule type" value="Genomic_DNA"/>
</dbReference>
<organism evidence="1 2">
    <name type="scientific">Mycobacterium phage Che12</name>
    <dbReference type="NCBI Taxonomy" id="2911435"/>
    <lineage>
        <taxon>Viruses</taxon>
        <taxon>Duplodnaviria</taxon>
        <taxon>Heunggongvirae</taxon>
        <taxon>Uroviricota</taxon>
        <taxon>Caudoviricetes</taxon>
        <taxon>Fromanvirus</taxon>
        <taxon>Fromanvirus Che12</taxon>
    </lineage>
</organism>
<protein>
    <recommendedName>
        <fullName evidence="3">Lipoprotein</fullName>
    </recommendedName>
</protein>
<evidence type="ECO:0008006" key="3">
    <source>
        <dbReference type="Google" id="ProtNLM"/>
    </source>
</evidence>
<proteinExistence type="predicted"/>
<dbReference type="RefSeq" id="YP_655620.1">
    <property type="nucleotide sequence ID" value="NC_008203.1"/>
</dbReference>
<name>Q1A0H6_9CAUD</name>
<accession>Q1A0H6</accession>
<sequence>MKKTIAAAIIGLAAVLSLSACEGGSSGTSDYTPSVPVFIPMPGIAGPGIPVMI</sequence>